<dbReference type="GeneID" id="93276169"/>
<evidence type="ECO:0000256" key="1">
    <source>
        <dbReference type="ARBA" id="ARBA00022729"/>
    </source>
</evidence>
<accession>A0A1I0DJV5</accession>
<dbReference type="GO" id="GO:0030288">
    <property type="term" value="C:outer membrane-bounded periplasmic space"/>
    <property type="evidence" value="ECO:0007669"/>
    <property type="project" value="TreeGrafter"/>
</dbReference>
<feature type="signal peptide" evidence="3">
    <location>
        <begin position="1"/>
        <end position="26"/>
    </location>
</feature>
<dbReference type="AlphaFoldDB" id="A0A1I0DJV5"/>
<organism evidence="4 5">
    <name type="scientific">Enterocloster lavalensis</name>
    <dbReference type="NCBI Taxonomy" id="460384"/>
    <lineage>
        <taxon>Bacteria</taxon>
        <taxon>Bacillati</taxon>
        <taxon>Bacillota</taxon>
        <taxon>Clostridia</taxon>
        <taxon>Lachnospirales</taxon>
        <taxon>Lachnospiraceae</taxon>
        <taxon>Enterocloster</taxon>
    </lineage>
</organism>
<dbReference type="PANTHER" id="PTHR30006">
    <property type="entry name" value="THIAMINE-BINDING PERIPLASMIC PROTEIN-RELATED"/>
    <property type="match status" value="1"/>
</dbReference>
<protein>
    <submittedName>
        <fullName evidence="4">Iron(III) transport system substrate-binding protein</fullName>
    </submittedName>
</protein>
<dbReference type="Gene3D" id="3.40.190.10">
    <property type="entry name" value="Periplasmic binding protein-like II"/>
    <property type="match status" value="2"/>
</dbReference>
<evidence type="ECO:0000313" key="4">
    <source>
        <dbReference type="EMBL" id="SET32541.1"/>
    </source>
</evidence>
<reference evidence="5" key="1">
    <citation type="submission" date="2016-10" db="EMBL/GenBank/DDBJ databases">
        <authorList>
            <person name="Varghese N."/>
            <person name="Submissions S."/>
        </authorList>
    </citation>
    <scope>NUCLEOTIDE SEQUENCE [LARGE SCALE GENOMIC DNA]</scope>
    <source>
        <strain evidence="5">NLAE-zl-G277</strain>
    </source>
</reference>
<dbReference type="PROSITE" id="PS51257">
    <property type="entry name" value="PROKAR_LIPOPROTEIN"/>
    <property type="match status" value="1"/>
</dbReference>
<evidence type="ECO:0000256" key="2">
    <source>
        <dbReference type="SAM" id="MobiDB-lite"/>
    </source>
</evidence>
<dbReference type="InterPro" id="IPR026045">
    <property type="entry name" value="Ferric-bd"/>
</dbReference>
<dbReference type="PANTHER" id="PTHR30006:SF2">
    <property type="entry name" value="ABC TRANSPORTER SUBSTRATE-BINDING PROTEIN"/>
    <property type="match status" value="1"/>
</dbReference>
<dbReference type="CDD" id="cd13546">
    <property type="entry name" value="PBP2_BitB"/>
    <property type="match status" value="1"/>
</dbReference>
<dbReference type="GO" id="GO:0015888">
    <property type="term" value="P:thiamine transport"/>
    <property type="evidence" value="ECO:0007669"/>
    <property type="project" value="TreeGrafter"/>
</dbReference>
<feature type="region of interest" description="Disordered" evidence="2">
    <location>
        <begin position="24"/>
        <end position="54"/>
    </location>
</feature>
<dbReference type="GO" id="GO:0030976">
    <property type="term" value="F:thiamine pyrophosphate binding"/>
    <property type="evidence" value="ECO:0007669"/>
    <property type="project" value="TreeGrafter"/>
</dbReference>
<dbReference type="STRING" id="460384.SAMN05216313_104230"/>
<dbReference type="PIRSF" id="PIRSF002825">
    <property type="entry name" value="CfbpA"/>
    <property type="match status" value="1"/>
</dbReference>
<dbReference type="RefSeq" id="WP_092361539.1">
    <property type="nucleotide sequence ID" value="NZ_CABJCG010000015.1"/>
</dbReference>
<keyword evidence="1 3" id="KW-0732">Signal</keyword>
<proteinExistence type="predicted"/>
<evidence type="ECO:0000256" key="3">
    <source>
        <dbReference type="SAM" id="SignalP"/>
    </source>
</evidence>
<dbReference type="Proteomes" id="UP000198508">
    <property type="component" value="Unassembled WGS sequence"/>
</dbReference>
<keyword evidence="5" id="KW-1185">Reference proteome</keyword>
<feature type="compositionally biased region" description="Low complexity" evidence="2">
    <location>
        <begin position="26"/>
        <end position="46"/>
    </location>
</feature>
<sequence length="375" mass="40721">MRKQVALLLGAVMTAGLITGCGGGKAADPTTTAAPETKAETQAAAPESKEEATEAESQEEAAAASGDLNIYTTVSDLQYNAIVGAFQEKYPDIKISYTQAGAGECKTRIQAEADNPQGDVMFGGLVYADTLTYSDLFETYVCKNDDKMPDEFKNTTGVLTYHDAQIPCLWVNDELEKKAGVTITGYEDLLNPALKGQVANGDPTASSSAWNQLQCVLTDFGGYDSEEAWDFIDKLMDNMVITDGSSAVYKGVYNGEYTVGMTYEPACVQMLSEGAEGVHIVYPKEGVTSIAFGSAIIKNCKNLDNAKLFMDFLESDECQAIYNECGARQANANLDIENEWLPNLSDINYKAADTEGLAKNQEDILNRWIELWKTK</sequence>
<gene>
    <name evidence="4" type="ORF">SAMN05216313_104230</name>
</gene>
<dbReference type="EMBL" id="FOIM01000004">
    <property type="protein sequence ID" value="SET32541.1"/>
    <property type="molecule type" value="Genomic_DNA"/>
</dbReference>
<dbReference type="Pfam" id="PF13531">
    <property type="entry name" value="SBP_bac_11"/>
    <property type="match status" value="1"/>
</dbReference>
<evidence type="ECO:0000313" key="5">
    <source>
        <dbReference type="Proteomes" id="UP000198508"/>
    </source>
</evidence>
<feature type="chain" id="PRO_5044372504" evidence="3">
    <location>
        <begin position="27"/>
        <end position="375"/>
    </location>
</feature>
<dbReference type="SUPFAM" id="SSF53850">
    <property type="entry name" value="Periplasmic binding protein-like II"/>
    <property type="match status" value="1"/>
</dbReference>
<name>A0A1I0DJV5_9FIRM</name>
<dbReference type="GO" id="GO:0030975">
    <property type="term" value="F:thiamine binding"/>
    <property type="evidence" value="ECO:0007669"/>
    <property type="project" value="TreeGrafter"/>
</dbReference>